<feature type="transmembrane region" description="Helical" evidence="7">
    <location>
        <begin position="230"/>
        <end position="251"/>
    </location>
</feature>
<keyword evidence="9" id="KW-1185">Reference proteome</keyword>
<feature type="transmembrane region" description="Helical" evidence="7">
    <location>
        <begin position="355"/>
        <end position="375"/>
    </location>
</feature>
<dbReference type="Pfam" id="PF00209">
    <property type="entry name" value="SNF"/>
    <property type="match status" value="2"/>
</dbReference>
<dbReference type="GO" id="GO:0016020">
    <property type="term" value="C:membrane"/>
    <property type="evidence" value="ECO:0007669"/>
    <property type="project" value="UniProtKB-SubCell"/>
</dbReference>
<dbReference type="STRING" id="57664.SAMN05661003_10341"/>
<keyword evidence="3 6" id="KW-0812">Transmembrane</keyword>
<feature type="transmembrane region" description="Helical" evidence="7">
    <location>
        <begin position="51"/>
        <end position="75"/>
    </location>
</feature>
<dbReference type="PANTHER" id="PTHR42948">
    <property type="entry name" value="TRANSPORTER"/>
    <property type="match status" value="1"/>
</dbReference>
<feature type="transmembrane region" description="Helical" evidence="7">
    <location>
        <begin position="21"/>
        <end position="39"/>
    </location>
</feature>
<keyword evidence="6" id="KW-0769">Symport</keyword>
<evidence type="ECO:0000256" key="2">
    <source>
        <dbReference type="ARBA" id="ARBA00022448"/>
    </source>
</evidence>
<dbReference type="NCBIfam" id="NF037979">
    <property type="entry name" value="Na_transp"/>
    <property type="match status" value="1"/>
</dbReference>
<feature type="transmembrane region" description="Helical" evidence="7">
    <location>
        <begin position="395"/>
        <end position="414"/>
    </location>
</feature>
<name>A0A1G6ZLE3_9BACT</name>
<keyword evidence="2 6" id="KW-0813">Transport</keyword>
<dbReference type="GO" id="GO:0015293">
    <property type="term" value="F:symporter activity"/>
    <property type="evidence" value="ECO:0007669"/>
    <property type="project" value="UniProtKB-KW"/>
</dbReference>
<accession>A0A1G6ZLE3</accession>
<feature type="transmembrane region" description="Helical" evidence="7">
    <location>
        <begin position="157"/>
        <end position="175"/>
    </location>
</feature>
<gene>
    <name evidence="8" type="ORF">SAMN05661003_10341</name>
</gene>
<keyword evidence="5 7" id="KW-0472">Membrane</keyword>
<evidence type="ECO:0000256" key="7">
    <source>
        <dbReference type="SAM" id="Phobius"/>
    </source>
</evidence>
<comment type="similarity">
    <text evidence="6">Belongs to the sodium:neurotransmitter symporter (SNF) (TC 2.A.22) family.</text>
</comment>
<evidence type="ECO:0000313" key="8">
    <source>
        <dbReference type="EMBL" id="SDE03624.1"/>
    </source>
</evidence>
<keyword evidence="4 7" id="KW-1133">Transmembrane helix</keyword>
<evidence type="ECO:0000256" key="4">
    <source>
        <dbReference type="ARBA" id="ARBA00022989"/>
    </source>
</evidence>
<dbReference type="PANTHER" id="PTHR42948:SF1">
    <property type="entry name" value="TRANSPORTER"/>
    <property type="match status" value="1"/>
</dbReference>
<dbReference type="InterPro" id="IPR000175">
    <property type="entry name" value="Na/ntran_symport"/>
</dbReference>
<proteinExistence type="inferred from homology"/>
<dbReference type="InterPro" id="IPR047218">
    <property type="entry name" value="YocR/YhdH-like"/>
</dbReference>
<dbReference type="RefSeq" id="WP_092076563.1">
    <property type="nucleotide sequence ID" value="NZ_FNAQ01000003.1"/>
</dbReference>
<sequence>MARPDDQASGHAAQRPLWSNRLGFVLAAAGSAVGLGNVWKFPYIAGVNGGGAFVLVYLLCIALVGVPIMMAELMIGRHTRKDAIGAFAALEPGRRWWHGAGWISVAAAFIISSYYSVVAGWTLDYVWRSLHDGFGALAPSVIESQFGTLLENGLRQGLWHLLFMFLCLAVVIGGVQRGIERWSRILMPALLALLMLLFVNGLRSDGLEEALRFLFAPDFGRLSADAWLEALGHSFFTLSLGMAAMITYGSYLKPDENLFGVSLRVAGLDTLIALMAGIAIFPIVFAAGLEAASGPGLIFQTLPVVFSQIEGGALLAPLFFVLLAFAALTSNISLLEAQIAYLIDERGWSRRRASVCVAGAAFTVGIPTALSGNLLKNWHLIGERTFFDSADLLASSYLLPLAGLLIALYVGWFWRGEAEKAELIQGGCGGLYPLWHGLIRYVAPLAVTVILVNKAIQAGLWQVLRRLLGLA</sequence>
<evidence type="ECO:0000256" key="6">
    <source>
        <dbReference type="RuleBase" id="RU003732"/>
    </source>
</evidence>
<dbReference type="CDD" id="cd10336">
    <property type="entry name" value="SLC6sbd_Tyt1-Like"/>
    <property type="match status" value="1"/>
</dbReference>
<evidence type="ECO:0000256" key="5">
    <source>
        <dbReference type="ARBA" id="ARBA00023136"/>
    </source>
</evidence>
<dbReference type="AlphaFoldDB" id="A0A1G6ZLE3"/>
<evidence type="ECO:0000256" key="1">
    <source>
        <dbReference type="ARBA" id="ARBA00004141"/>
    </source>
</evidence>
<protein>
    <recommendedName>
        <fullName evidence="6">Transporter</fullName>
    </recommendedName>
</protein>
<comment type="subcellular location">
    <subcellularLocation>
        <location evidence="1">Membrane</location>
        <topology evidence="1">Multi-pass membrane protein</topology>
    </subcellularLocation>
</comment>
<evidence type="ECO:0000313" key="9">
    <source>
        <dbReference type="Proteomes" id="UP000243205"/>
    </source>
</evidence>
<dbReference type="PRINTS" id="PR00176">
    <property type="entry name" value="NANEUSMPORT"/>
</dbReference>
<dbReference type="InterPro" id="IPR037272">
    <property type="entry name" value="SNS_sf"/>
</dbReference>
<reference evidence="9" key="1">
    <citation type="submission" date="2016-10" db="EMBL/GenBank/DDBJ databases">
        <authorList>
            <person name="Varghese N."/>
            <person name="Submissions S."/>
        </authorList>
    </citation>
    <scope>NUCLEOTIDE SEQUENCE [LARGE SCALE GENOMIC DNA]</scope>
    <source>
        <strain evidence="9">DSM 8987</strain>
    </source>
</reference>
<organism evidence="8 9">
    <name type="scientific">Desulfuromonas thiophila</name>
    <dbReference type="NCBI Taxonomy" id="57664"/>
    <lineage>
        <taxon>Bacteria</taxon>
        <taxon>Pseudomonadati</taxon>
        <taxon>Thermodesulfobacteriota</taxon>
        <taxon>Desulfuromonadia</taxon>
        <taxon>Desulfuromonadales</taxon>
        <taxon>Desulfuromonadaceae</taxon>
        <taxon>Desulfuromonas</taxon>
    </lineage>
</organism>
<dbReference type="PROSITE" id="PS50267">
    <property type="entry name" value="NA_NEUROTRAN_SYMP_3"/>
    <property type="match status" value="1"/>
</dbReference>
<feature type="transmembrane region" description="Helical" evidence="7">
    <location>
        <begin position="312"/>
        <end position="334"/>
    </location>
</feature>
<dbReference type="OrthoDB" id="9762833at2"/>
<evidence type="ECO:0000256" key="3">
    <source>
        <dbReference type="ARBA" id="ARBA00022692"/>
    </source>
</evidence>
<dbReference type="Proteomes" id="UP000243205">
    <property type="component" value="Unassembled WGS sequence"/>
</dbReference>
<dbReference type="PROSITE" id="PS00610">
    <property type="entry name" value="NA_NEUROTRAN_SYMP_1"/>
    <property type="match status" value="1"/>
</dbReference>
<feature type="transmembrane region" description="Helical" evidence="7">
    <location>
        <begin position="182"/>
        <end position="202"/>
    </location>
</feature>
<feature type="transmembrane region" description="Helical" evidence="7">
    <location>
        <begin position="96"/>
        <end position="117"/>
    </location>
</feature>
<dbReference type="EMBL" id="FNAQ01000003">
    <property type="protein sequence ID" value="SDE03624.1"/>
    <property type="molecule type" value="Genomic_DNA"/>
</dbReference>
<dbReference type="SUPFAM" id="SSF161070">
    <property type="entry name" value="SNF-like"/>
    <property type="match status" value="1"/>
</dbReference>
<feature type="transmembrane region" description="Helical" evidence="7">
    <location>
        <begin position="271"/>
        <end position="292"/>
    </location>
</feature>